<keyword evidence="8 12" id="KW-0406">Ion transport</keyword>
<comment type="similarity">
    <text evidence="2 12">Belongs to the amiloride-sensitive sodium channel (TC 1.A.6) family.</text>
</comment>
<dbReference type="Gene3D" id="2.60.470.10">
    <property type="entry name" value="Acid-sensing ion channels like domains"/>
    <property type="match status" value="1"/>
</dbReference>
<dbReference type="PANTHER" id="PTHR11690:SF300">
    <property type="entry name" value="PICKPOCKET PROTEIN 19"/>
    <property type="match status" value="1"/>
</dbReference>
<evidence type="ECO:0000256" key="9">
    <source>
        <dbReference type="ARBA" id="ARBA00023136"/>
    </source>
</evidence>
<feature type="transmembrane region" description="Helical" evidence="13">
    <location>
        <begin position="57"/>
        <end position="79"/>
    </location>
</feature>
<evidence type="ECO:0000256" key="13">
    <source>
        <dbReference type="SAM" id="Phobius"/>
    </source>
</evidence>
<comment type="subcellular location">
    <subcellularLocation>
        <location evidence="1">Membrane</location>
        <topology evidence="1">Multi-pass membrane protein</topology>
    </subcellularLocation>
</comment>
<dbReference type="Proteomes" id="UP001487740">
    <property type="component" value="Unassembled WGS sequence"/>
</dbReference>
<proteinExistence type="inferred from homology"/>
<keyword evidence="5 12" id="KW-0812">Transmembrane</keyword>
<evidence type="ECO:0000256" key="3">
    <source>
        <dbReference type="ARBA" id="ARBA00022448"/>
    </source>
</evidence>
<reference evidence="14 15" key="1">
    <citation type="submission" date="2023-03" db="EMBL/GenBank/DDBJ databases">
        <title>High-quality genome of Scylla paramamosain provides insights in environmental adaptation.</title>
        <authorList>
            <person name="Zhang L."/>
        </authorList>
    </citation>
    <scope>NUCLEOTIDE SEQUENCE [LARGE SCALE GENOMIC DNA]</scope>
    <source>
        <strain evidence="14">LZ_2023a</strain>
        <tissue evidence="14">Muscle</tissue>
    </source>
</reference>
<evidence type="ECO:0000256" key="7">
    <source>
        <dbReference type="ARBA" id="ARBA00023053"/>
    </source>
</evidence>
<comment type="caution">
    <text evidence="14">The sequence shown here is derived from an EMBL/GenBank/DDBJ whole genome shotgun (WGS) entry which is preliminary data.</text>
</comment>
<evidence type="ECO:0000256" key="8">
    <source>
        <dbReference type="ARBA" id="ARBA00023065"/>
    </source>
</evidence>
<evidence type="ECO:0000256" key="2">
    <source>
        <dbReference type="ARBA" id="ARBA00007193"/>
    </source>
</evidence>
<evidence type="ECO:0000256" key="12">
    <source>
        <dbReference type="RuleBase" id="RU000679"/>
    </source>
</evidence>
<evidence type="ECO:0000256" key="1">
    <source>
        <dbReference type="ARBA" id="ARBA00004141"/>
    </source>
</evidence>
<feature type="transmembrane region" description="Helical" evidence="13">
    <location>
        <begin position="492"/>
        <end position="522"/>
    </location>
</feature>
<keyword evidence="9 13" id="KW-0472">Membrane</keyword>
<evidence type="ECO:0000256" key="11">
    <source>
        <dbReference type="ARBA" id="ARBA00023303"/>
    </source>
</evidence>
<keyword evidence="10 12" id="KW-0739">Sodium transport</keyword>
<keyword evidence="3 12" id="KW-0813">Transport</keyword>
<dbReference type="GO" id="GO:0005886">
    <property type="term" value="C:plasma membrane"/>
    <property type="evidence" value="ECO:0007669"/>
    <property type="project" value="TreeGrafter"/>
</dbReference>
<sequence length="545" mass="61548">MAVSENTLKVLPRNPFKYDKDFVKKRTVAEMTDLMCQEATAHGIGHTWNNRHNFLGLFWLLVTLALFSFLLYVAAVLCMDFWSREPQSQTTVKLLQGGGLQLPSVVICNRAFFSRRKLEAFNISSHLTQYLIAVSGSSFIIREDFLKTQKADTFMQESHAELLRVMTNHGLDFVQLIETISYRCDEVLLMCVVGTQRHNATECCKKFVPTPTLSGLCHTYFSSATDTQNAEGEYMGVSFYVNITEGDWPDIDPSIVDVSQMVKMGIQVTLMSNLTHPALLVLGKGVVLPPGVYTSASVSLTELQVRDTGLKTEIDLSETQCVPLDQVNYLTDLEGFFSVEQNCDLGAARMCINQFYNCTNYAMNTRMSHNHLPPCQLVDHLHLHWLLLRVLGLDTRKDNKEHVRSSNASLPEEHTNCIKNERVKCRRLCARHDFTYTTNHLPIPSSLYQHLRDQFSLSNGSEVAIVAAFYPDLRYTEVKIWRKNVANLLSSLGGYTGVFLGCSFVTFMELLVYIGLVVAVWVKDLRNWLRGEVHPAAKERAGSAD</sequence>
<name>A0AAW0TB64_SCYPA</name>
<dbReference type="PANTHER" id="PTHR11690">
    <property type="entry name" value="AMILORIDE-SENSITIVE SODIUM CHANNEL-RELATED"/>
    <property type="match status" value="1"/>
</dbReference>
<protein>
    <submittedName>
        <fullName evidence="14">Uncharacterized protein</fullName>
    </submittedName>
</protein>
<dbReference type="EMBL" id="JARAKH010000034">
    <property type="protein sequence ID" value="KAK8384611.1"/>
    <property type="molecule type" value="Genomic_DNA"/>
</dbReference>
<dbReference type="AlphaFoldDB" id="A0AAW0TB64"/>
<dbReference type="Pfam" id="PF00858">
    <property type="entry name" value="ASC"/>
    <property type="match status" value="1"/>
</dbReference>
<evidence type="ECO:0000256" key="4">
    <source>
        <dbReference type="ARBA" id="ARBA00022461"/>
    </source>
</evidence>
<dbReference type="Gene3D" id="1.10.287.770">
    <property type="entry name" value="YojJ-like"/>
    <property type="match status" value="1"/>
</dbReference>
<keyword evidence="6 13" id="KW-1133">Transmembrane helix</keyword>
<keyword evidence="11 12" id="KW-0407">Ion channel</keyword>
<evidence type="ECO:0000313" key="14">
    <source>
        <dbReference type="EMBL" id="KAK8384611.1"/>
    </source>
</evidence>
<evidence type="ECO:0000256" key="5">
    <source>
        <dbReference type="ARBA" id="ARBA00022692"/>
    </source>
</evidence>
<evidence type="ECO:0000256" key="10">
    <source>
        <dbReference type="ARBA" id="ARBA00023201"/>
    </source>
</evidence>
<keyword evidence="7" id="KW-0915">Sodium</keyword>
<dbReference type="GO" id="GO:0015280">
    <property type="term" value="F:ligand-gated sodium channel activity"/>
    <property type="evidence" value="ECO:0007669"/>
    <property type="project" value="TreeGrafter"/>
</dbReference>
<dbReference type="InterPro" id="IPR001873">
    <property type="entry name" value="ENaC"/>
</dbReference>
<gene>
    <name evidence="14" type="ORF">O3P69_014287</name>
</gene>
<evidence type="ECO:0000313" key="15">
    <source>
        <dbReference type="Proteomes" id="UP001487740"/>
    </source>
</evidence>
<accession>A0AAW0TB64</accession>
<keyword evidence="4 12" id="KW-0894">Sodium channel</keyword>
<evidence type="ECO:0000256" key="6">
    <source>
        <dbReference type="ARBA" id="ARBA00022989"/>
    </source>
</evidence>
<keyword evidence="15" id="KW-1185">Reference proteome</keyword>
<organism evidence="14 15">
    <name type="scientific">Scylla paramamosain</name>
    <name type="common">Mud crab</name>
    <dbReference type="NCBI Taxonomy" id="85552"/>
    <lineage>
        <taxon>Eukaryota</taxon>
        <taxon>Metazoa</taxon>
        <taxon>Ecdysozoa</taxon>
        <taxon>Arthropoda</taxon>
        <taxon>Crustacea</taxon>
        <taxon>Multicrustacea</taxon>
        <taxon>Malacostraca</taxon>
        <taxon>Eumalacostraca</taxon>
        <taxon>Eucarida</taxon>
        <taxon>Decapoda</taxon>
        <taxon>Pleocyemata</taxon>
        <taxon>Brachyura</taxon>
        <taxon>Eubrachyura</taxon>
        <taxon>Portunoidea</taxon>
        <taxon>Portunidae</taxon>
        <taxon>Portuninae</taxon>
        <taxon>Scylla</taxon>
    </lineage>
</organism>